<dbReference type="PANTHER" id="PTHR30212">
    <property type="entry name" value="PROTEIN YIIM"/>
    <property type="match status" value="1"/>
</dbReference>
<dbReference type="AlphaFoldDB" id="A0A2N5GIT8"/>
<dbReference type="InterPro" id="IPR005302">
    <property type="entry name" value="MoCF_Sase_C"/>
</dbReference>
<evidence type="ECO:0000259" key="1">
    <source>
        <dbReference type="PROSITE" id="PS51340"/>
    </source>
</evidence>
<dbReference type="Pfam" id="PF03473">
    <property type="entry name" value="MOSC"/>
    <property type="match status" value="1"/>
</dbReference>
<dbReference type="Proteomes" id="UP000235114">
    <property type="component" value="Unassembled WGS sequence"/>
</dbReference>
<reference evidence="3 5" key="2">
    <citation type="submission" date="2017-12" db="EMBL/GenBank/DDBJ databases">
        <title>Comparative Functional Genomics of Dry Heat Resistant strains isolated from the Viking Spacecraft.</title>
        <authorList>
            <person name="Seuylemezian A."/>
            <person name="Cooper K."/>
            <person name="Vaishampayan P."/>
        </authorList>
    </citation>
    <scope>NUCLEOTIDE SEQUENCE [LARGE SCALE GENOMIC DNA]</scope>
    <source>
        <strain evidence="3 5">ATCC 29669</strain>
    </source>
</reference>
<dbReference type="EMBL" id="PGVD01000067">
    <property type="protein sequence ID" value="PLR91172.1"/>
    <property type="molecule type" value="Genomic_DNA"/>
</dbReference>
<evidence type="ECO:0000313" key="4">
    <source>
        <dbReference type="Proteomes" id="UP000234951"/>
    </source>
</evidence>
<evidence type="ECO:0000313" key="3">
    <source>
        <dbReference type="EMBL" id="PLR91172.1"/>
    </source>
</evidence>
<feature type="domain" description="MOSC" evidence="1">
    <location>
        <begin position="36"/>
        <end position="170"/>
    </location>
</feature>
<sequence length="222" mass="25345">MGVIKMHNAAPIISLSVGEPKDFRWQGREEKSAICKKPIQEVLLTKEGFIGDGVANHEFHGGPERAVCLYPFEHYSLWEKEFKIPLQLPAFGENITIAGMTEADVYIGNIYKLGTAVVQISQGRVPCSTISKHNAIDELLKRIVDTGYTGYFFRVLEEGMVFENSHMQLVEENEKKVSILFANQTLFHDRKNKEAIEKILEVEELASVWHEKLKRELQKEQL</sequence>
<dbReference type="GO" id="GO:0003824">
    <property type="term" value="F:catalytic activity"/>
    <property type="evidence" value="ECO:0007669"/>
    <property type="project" value="InterPro"/>
</dbReference>
<dbReference type="Gene3D" id="2.40.33.20">
    <property type="entry name" value="PK beta-barrel domain-like"/>
    <property type="match status" value="1"/>
</dbReference>
<dbReference type="Proteomes" id="UP000234951">
    <property type="component" value="Unassembled WGS sequence"/>
</dbReference>
<dbReference type="SUPFAM" id="SSF50800">
    <property type="entry name" value="PK beta-barrel domain-like"/>
    <property type="match status" value="1"/>
</dbReference>
<reference evidence="2 4" key="1">
    <citation type="submission" date="2017-11" db="EMBL/GenBank/DDBJ databases">
        <title>Comparitive Functional Genomics of Dry Heat Resistant strains isolated from the Viking Spacecraft.</title>
        <authorList>
            <person name="Seuylemezian A."/>
            <person name="Cooper K."/>
            <person name="Vaishampayan P."/>
        </authorList>
    </citation>
    <scope>NUCLEOTIDE SEQUENCE [LARGE SCALE GENOMIC DNA]</scope>
    <source>
        <strain evidence="2 4">M4.6</strain>
    </source>
</reference>
<dbReference type="GO" id="GO:0030151">
    <property type="term" value="F:molybdenum ion binding"/>
    <property type="evidence" value="ECO:0007669"/>
    <property type="project" value="InterPro"/>
</dbReference>
<dbReference type="PANTHER" id="PTHR30212:SF2">
    <property type="entry name" value="PROTEIN YIIM"/>
    <property type="match status" value="1"/>
</dbReference>
<name>A0A2N5GIT8_9BACI</name>
<protein>
    <submittedName>
        <fullName evidence="2">MOSC domain-containing protein</fullName>
    </submittedName>
</protein>
<comment type="caution">
    <text evidence="2">The sequence shown here is derived from an EMBL/GenBank/DDBJ whole genome shotgun (WGS) entry which is preliminary data.</text>
</comment>
<dbReference type="InterPro" id="IPR005163">
    <property type="entry name" value="Tri_helical_YiiM-like"/>
</dbReference>
<keyword evidence="5" id="KW-1185">Reference proteome</keyword>
<accession>A0A2N5GIT8</accession>
<dbReference type="GO" id="GO:0030170">
    <property type="term" value="F:pyridoxal phosphate binding"/>
    <property type="evidence" value="ECO:0007669"/>
    <property type="project" value="InterPro"/>
</dbReference>
<dbReference type="PROSITE" id="PS51340">
    <property type="entry name" value="MOSC"/>
    <property type="match status" value="1"/>
</dbReference>
<dbReference type="InterPro" id="IPR011037">
    <property type="entry name" value="Pyrv_Knase-like_insert_dom_sf"/>
</dbReference>
<dbReference type="InterPro" id="IPR052353">
    <property type="entry name" value="Benzoxazolinone_Detox_Enz"/>
</dbReference>
<gene>
    <name evidence="2" type="ORF">CU635_16585</name>
    <name evidence="3" type="ORF">CVD25_19475</name>
</gene>
<proteinExistence type="predicted"/>
<dbReference type="Pfam" id="PF03475">
    <property type="entry name" value="YiiM_3-alpha"/>
    <property type="match status" value="1"/>
</dbReference>
<evidence type="ECO:0000313" key="2">
    <source>
        <dbReference type="EMBL" id="PLR80884.1"/>
    </source>
</evidence>
<evidence type="ECO:0000313" key="5">
    <source>
        <dbReference type="Proteomes" id="UP000235114"/>
    </source>
</evidence>
<dbReference type="OrthoDB" id="9786134at2"/>
<organism evidence="2 4">
    <name type="scientific">Bacillus canaveralius</name>
    <dbReference type="NCBI Taxonomy" id="1403243"/>
    <lineage>
        <taxon>Bacteria</taxon>
        <taxon>Bacillati</taxon>
        <taxon>Bacillota</taxon>
        <taxon>Bacilli</taxon>
        <taxon>Bacillales</taxon>
        <taxon>Bacillaceae</taxon>
        <taxon>Bacillus</taxon>
    </lineage>
</organism>
<dbReference type="EMBL" id="PGVA01000043">
    <property type="protein sequence ID" value="PLR80884.1"/>
    <property type="molecule type" value="Genomic_DNA"/>
</dbReference>